<reference evidence="1" key="1">
    <citation type="submission" date="2019-08" db="EMBL/GenBank/DDBJ databases">
        <authorList>
            <person name="Kucharzyk K."/>
            <person name="Murdoch R.W."/>
            <person name="Higgins S."/>
            <person name="Loffler F."/>
        </authorList>
    </citation>
    <scope>NUCLEOTIDE SEQUENCE</scope>
</reference>
<organism evidence="1">
    <name type="scientific">bioreactor metagenome</name>
    <dbReference type="NCBI Taxonomy" id="1076179"/>
    <lineage>
        <taxon>unclassified sequences</taxon>
        <taxon>metagenomes</taxon>
        <taxon>ecological metagenomes</taxon>
    </lineage>
</organism>
<name>A0A645FPB0_9ZZZZ</name>
<gene>
    <name evidence="1" type="ORF">SDC9_163126</name>
</gene>
<evidence type="ECO:0000313" key="1">
    <source>
        <dbReference type="EMBL" id="MPN15790.1"/>
    </source>
</evidence>
<proteinExistence type="predicted"/>
<dbReference type="AlphaFoldDB" id="A0A645FPB0"/>
<comment type="caution">
    <text evidence="1">The sequence shown here is derived from an EMBL/GenBank/DDBJ whole genome shotgun (WGS) entry which is preliminary data.</text>
</comment>
<sequence length="138" mass="16046">MLFGDLIYRFSLLKRCRDAGRILKGRDKINKLHALFIFKRFVQFLRIDAVISRIKPDKLCSVCAKRVESSDEARIFAYNDIVFITENLAREIKPLLSAGGNYCRIKFPADRKFIAKTRRDLFSETRISLRDTILKSGI</sequence>
<accession>A0A645FPB0</accession>
<dbReference type="EMBL" id="VSSQ01062647">
    <property type="protein sequence ID" value="MPN15790.1"/>
    <property type="molecule type" value="Genomic_DNA"/>
</dbReference>
<protein>
    <submittedName>
        <fullName evidence="1">Uncharacterized protein</fullName>
    </submittedName>
</protein>